<dbReference type="GO" id="GO:0016020">
    <property type="term" value="C:membrane"/>
    <property type="evidence" value="ECO:0007669"/>
    <property type="project" value="InterPro"/>
</dbReference>
<feature type="transmembrane region" description="Helical" evidence="3">
    <location>
        <begin position="52"/>
        <end position="69"/>
    </location>
</feature>
<dbReference type="Proteomes" id="UP000005289">
    <property type="component" value="Chromosome"/>
</dbReference>
<feature type="transmembrane region" description="Helical" evidence="3">
    <location>
        <begin position="228"/>
        <end position="249"/>
    </location>
</feature>
<comment type="similarity">
    <text evidence="2">Belongs to the CDP-alcohol phosphatidyltransferase class-I family.</text>
</comment>
<keyword evidence="1 2" id="KW-0808">Transferase</keyword>
<evidence type="ECO:0000256" key="1">
    <source>
        <dbReference type="ARBA" id="ARBA00022679"/>
    </source>
</evidence>
<gene>
    <name evidence="4" type="ORF">THITH_08035</name>
</gene>
<feature type="transmembrane region" description="Helical" evidence="3">
    <location>
        <begin position="204"/>
        <end position="222"/>
    </location>
</feature>
<protein>
    <submittedName>
        <fullName evidence="4">CDP-alcohol phosphatidyltransferase</fullName>
    </submittedName>
</protein>
<dbReference type="InterPro" id="IPR048254">
    <property type="entry name" value="CDP_ALCOHOL_P_TRANSF_CS"/>
</dbReference>
<dbReference type="STRING" id="713585.THITH_08035"/>
<dbReference type="GO" id="GO:0016780">
    <property type="term" value="F:phosphotransferase activity, for other substituted phosphate groups"/>
    <property type="evidence" value="ECO:0007669"/>
    <property type="project" value="InterPro"/>
</dbReference>
<evidence type="ECO:0000313" key="5">
    <source>
        <dbReference type="Proteomes" id="UP000005289"/>
    </source>
</evidence>
<sequence>MTASTDHEFPATPWQRLPAQASVWRLQLAIGFLACWGIAALLVHVAGMPVAVVAYSLFAYALLAGGLLYRSPPAFLRQGPGAANGITLLRAALAIPISIVALHPGDWDAIVTIWLIGVSAMVVTLDAVDGAVARRTRRTSEFGARFDMEVDAWLILMLSLLVWRTGQAGAWVLLIGMLRYAFVAAGWYWTWLNKTLPPSRRRQSVCVLQSLALLAALVPMMSPMAASIVVLAALVLLSYSFAVDVLWLYRHADGARMR</sequence>
<dbReference type="GO" id="GO:0008654">
    <property type="term" value="P:phospholipid biosynthetic process"/>
    <property type="evidence" value="ECO:0007669"/>
    <property type="project" value="InterPro"/>
</dbReference>
<keyword evidence="3" id="KW-1133">Transmembrane helix</keyword>
<dbReference type="Pfam" id="PF01066">
    <property type="entry name" value="CDP-OH_P_transf"/>
    <property type="match status" value="1"/>
</dbReference>
<proteinExistence type="inferred from homology"/>
<feature type="transmembrane region" description="Helical" evidence="3">
    <location>
        <begin position="81"/>
        <end position="103"/>
    </location>
</feature>
<name>W0DML7_9GAMM</name>
<dbReference type="HOGENOM" id="CLU_076605_0_0_6"/>
<dbReference type="AlphaFoldDB" id="W0DML7"/>
<dbReference type="InterPro" id="IPR043130">
    <property type="entry name" value="CDP-OH_PTrfase_TM_dom"/>
</dbReference>
<accession>W0DML7</accession>
<dbReference type="InterPro" id="IPR000462">
    <property type="entry name" value="CDP-OH_P_trans"/>
</dbReference>
<dbReference type="RefSeq" id="WP_025367392.1">
    <property type="nucleotide sequence ID" value="NZ_CP007029.1"/>
</dbReference>
<dbReference type="KEGG" id="tti:THITH_08035"/>
<reference evidence="4 5" key="1">
    <citation type="submission" date="2013-12" db="EMBL/GenBank/DDBJ databases">
        <authorList>
            <consortium name="DOE Joint Genome Institute"/>
            <person name="Muyzer G."/>
            <person name="Huntemann M."/>
            <person name="Han J."/>
            <person name="Chen A."/>
            <person name="Kyrpides N."/>
            <person name="Mavromatis K."/>
            <person name="Markowitz V."/>
            <person name="Palaniappan K."/>
            <person name="Ivanova N."/>
            <person name="Schaumberg A."/>
            <person name="Pati A."/>
            <person name="Liolios K."/>
            <person name="Nordberg H.P."/>
            <person name="Cantor M.N."/>
            <person name="Hua S.X."/>
            <person name="Woyke T."/>
        </authorList>
    </citation>
    <scope>NUCLEOTIDE SEQUENCE [LARGE SCALE GENOMIC DNA]</scope>
    <source>
        <strain evidence="4 5">ARh 1</strain>
    </source>
</reference>
<keyword evidence="5" id="KW-1185">Reference proteome</keyword>
<evidence type="ECO:0000313" key="4">
    <source>
        <dbReference type="EMBL" id="AHE98223.1"/>
    </source>
</evidence>
<keyword evidence="3" id="KW-0472">Membrane</keyword>
<dbReference type="PROSITE" id="PS00379">
    <property type="entry name" value="CDP_ALCOHOL_P_TRANSF"/>
    <property type="match status" value="1"/>
</dbReference>
<dbReference type="OrthoDB" id="9782011at2"/>
<feature type="transmembrane region" description="Helical" evidence="3">
    <location>
        <begin position="144"/>
        <end position="163"/>
    </location>
</feature>
<feature type="transmembrane region" description="Helical" evidence="3">
    <location>
        <begin position="26"/>
        <end position="46"/>
    </location>
</feature>
<organism evidence="4 5">
    <name type="scientific">Thioalkalivibrio paradoxus ARh 1</name>
    <dbReference type="NCBI Taxonomy" id="713585"/>
    <lineage>
        <taxon>Bacteria</taxon>
        <taxon>Pseudomonadati</taxon>
        <taxon>Pseudomonadota</taxon>
        <taxon>Gammaproteobacteria</taxon>
        <taxon>Chromatiales</taxon>
        <taxon>Ectothiorhodospiraceae</taxon>
        <taxon>Thioalkalivibrio</taxon>
    </lineage>
</organism>
<feature type="transmembrane region" description="Helical" evidence="3">
    <location>
        <begin position="169"/>
        <end position="192"/>
    </location>
</feature>
<dbReference type="EMBL" id="CP007029">
    <property type="protein sequence ID" value="AHE98223.1"/>
    <property type="molecule type" value="Genomic_DNA"/>
</dbReference>
<keyword evidence="3" id="KW-0812">Transmembrane</keyword>
<dbReference type="Gene3D" id="1.20.120.1760">
    <property type="match status" value="1"/>
</dbReference>
<evidence type="ECO:0000256" key="2">
    <source>
        <dbReference type="RuleBase" id="RU003750"/>
    </source>
</evidence>
<evidence type="ECO:0000256" key="3">
    <source>
        <dbReference type="SAM" id="Phobius"/>
    </source>
</evidence>
<feature type="transmembrane region" description="Helical" evidence="3">
    <location>
        <begin position="109"/>
        <end position="132"/>
    </location>
</feature>